<organism evidence="2 3">
    <name type="scientific">Shewanella saliphila</name>
    <dbReference type="NCBI Taxonomy" id="2282698"/>
    <lineage>
        <taxon>Bacteria</taxon>
        <taxon>Pseudomonadati</taxon>
        <taxon>Pseudomonadota</taxon>
        <taxon>Gammaproteobacteria</taxon>
        <taxon>Alteromonadales</taxon>
        <taxon>Shewanellaceae</taxon>
        <taxon>Shewanella</taxon>
    </lineage>
</organism>
<feature type="domain" description="ChrR-like cupin" evidence="1">
    <location>
        <begin position="159"/>
        <end position="257"/>
    </location>
</feature>
<name>A0ABQ2Q5P7_9GAMM</name>
<dbReference type="EMBL" id="BMQV01000018">
    <property type="protein sequence ID" value="GGP53822.1"/>
    <property type="molecule type" value="Genomic_DNA"/>
</dbReference>
<dbReference type="Proteomes" id="UP000654367">
    <property type="component" value="Unassembled WGS sequence"/>
</dbReference>
<evidence type="ECO:0000313" key="2">
    <source>
        <dbReference type="EMBL" id="GGP53822.1"/>
    </source>
</evidence>
<sequence>MWPATVPQFHIHNQLGIGTKKYLLFYHVLTLYTVAINEFGDINMLNMDFSQRVVINTHEVEWQNSPAAGVLRKRLASEEAERGHATSIVKYEAGAKFNSHPHPLGEEILVLDGVFSDETGDYPAGTYLRNPEGFEHAPFSVEGCTLLVKLHQFQSTDNQQVAIDTNTTPWLPGQGQLRVMPLHQHGTESTALVMWPAGTHFQPHRHFGGEEIYVISGEFIDELGRYPAGTWIRSPHLSQHNPYVEQDTVILVKVGHL</sequence>
<keyword evidence="3" id="KW-1185">Reference proteome</keyword>
<proteinExistence type="predicted"/>
<dbReference type="Gene3D" id="2.60.120.10">
    <property type="entry name" value="Jelly Rolls"/>
    <property type="match status" value="1"/>
</dbReference>
<dbReference type="CDD" id="cd20303">
    <property type="entry name" value="cupin_ChrR_1"/>
    <property type="match status" value="2"/>
</dbReference>
<dbReference type="SUPFAM" id="SSF51182">
    <property type="entry name" value="RmlC-like cupins"/>
    <property type="match status" value="2"/>
</dbReference>
<dbReference type="InterPro" id="IPR025979">
    <property type="entry name" value="ChrR-like_cupin_dom"/>
</dbReference>
<evidence type="ECO:0000259" key="1">
    <source>
        <dbReference type="Pfam" id="PF12973"/>
    </source>
</evidence>
<dbReference type="InterPro" id="IPR014710">
    <property type="entry name" value="RmlC-like_jellyroll"/>
</dbReference>
<evidence type="ECO:0000313" key="3">
    <source>
        <dbReference type="Proteomes" id="UP000654367"/>
    </source>
</evidence>
<reference evidence="3" key="1">
    <citation type="journal article" date="2019" name="Int. J. Syst. Evol. Microbiol.">
        <title>The Global Catalogue of Microorganisms (GCM) 10K type strain sequencing project: providing services to taxonomists for standard genome sequencing and annotation.</title>
        <authorList>
            <consortium name="The Broad Institute Genomics Platform"/>
            <consortium name="The Broad Institute Genome Sequencing Center for Infectious Disease"/>
            <person name="Wu L."/>
            <person name="Ma J."/>
        </authorList>
    </citation>
    <scope>NUCLEOTIDE SEQUENCE [LARGE SCALE GENOMIC DNA]</scope>
    <source>
        <strain evidence="3">JCM 32304</strain>
    </source>
</reference>
<comment type="caution">
    <text evidence="2">The sequence shown here is derived from an EMBL/GenBank/DDBJ whole genome shotgun (WGS) entry which is preliminary data.</text>
</comment>
<dbReference type="InterPro" id="IPR011051">
    <property type="entry name" value="RmlC_Cupin_sf"/>
</dbReference>
<accession>A0ABQ2Q5P7</accession>
<dbReference type="Pfam" id="PF12973">
    <property type="entry name" value="Cupin_7"/>
    <property type="match status" value="2"/>
</dbReference>
<gene>
    <name evidence="2" type="ORF">GCM10009409_20080</name>
</gene>
<feature type="domain" description="ChrR-like cupin" evidence="1">
    <location>
        <begin position="51"/>
        <end position="153"/>
    </location>
</feature>
<protein>
    <recommendedName>
        <fullName evidence="1">ChrR-like cupin domain-containing protein</fullName>
    </recommendedName>
</protein>